<dbReference type="PROSITE" id="PS50888">
    <property type="entry name" value="BHLH"/>
    <property type="match status" value="1"/>
</dbReference>
<evidence type="ECO:0000256" key="5">
    <source>
        <dbReference type="ARBA" id="ARBA00023242"/>
    </source>
</evidence>
<accession>A0A1U8ASJ8</accession>
<dbReference type="GO" id="GO:0000981">
    <property type="term" value="F:DNA-binding transcription factor activity, RNA polymerase II-specific"/>
    <property type="evidence" value="ECO:0000318"/>
    <property type="project" value="GO_Central"/>
</dbReference>
<dbReference type="GO" id="GO:0006357">
    <property type="term" value="P:regulation of transcription by RNA polymerase II"/>
    <property type="evidence" value="ECO:0000318"/>
    <property type="project" value="GO_Central"/>
</dbReference>
<evidence type="ECO:0000256" key="2">
    <source>
        <dbReference type="ARBA" id="ARBA00023015"/>
    </source>
</evidence>
<dbReference type="InterPro" id="IPR036638">
    <property type="entry name" value="HLH_DNA-bd_sf"/>
</dbReference>
<evidence type="ECO:0000313" key="11">
    <source>
        <dbReference type="RefSeq" id="XP_010265786.1"/>
    </source>
</evidence>
<protein>
    <submittedName>
        <fullName evidence="10 11">Transcription factor bHLH130-like isoform X1</fullName>
    </submittedName>
</protein>
<dbReference type="GO" id="GO:0046983">
    <property type="term" value="F:protein dimerization activity"/>
    <property type="evidence" value="ECO:0007669"/>
    <property type="project" value="InterPro"/>
</dbReference>
<evidence type="ECO:0000313" key="10">
    <source>
        <dbReference type="RefSeq" id="XP_010265785.1"/>
    </source>
</evidence>
<keyword evidence="3" id="KW-0238">DNA-binding</keyword>
<dbReference type="GO" id="GO:0000978">
    <property type="term" value="F:RNA polymerase II cis-regulatory region sequence-specific DNA binding"/>
    <property type="evidence" value="ECO:0000318"/>
    <property type="project" value="GO_Central"/>
</dbReference>
<dbReference type="AlphaFoldDB" id="A0A1U8ASJ8"/>
<feature type="coiled-coil region" evidence="6">
    <location>
        <begin position="413"/>
        <end position="440"/>
    </location>
</feature>
<name>A0A1U8ASJ8_NELNU</name>
<dbReference type="PANTHER" id="PTHR16223:SF125">
    <property type="entry name" value="OS08G0506700 PROTEIN"/>
    <property type="match status" value="1"/>
</dbReference>
<feature type="region of interest" description="Disordered" evidence="7">
    <location>
        <begin position="107"/>
        <end position="163"/>
    </location>
</feature>
<dbReference type="OMA" id="SYMTGFP"/>
<dbReference type="Pfam" id="PF00010">
    <property type="entry name" value="HLH"/>
    <property type="match status" value="1"/>
</dbReference>
<dbReference type="STRING" id="4432.A0A1U8ASJ8"/>
<dbReference type="SUPFAM" id="SSF47459">
    <property type="entry name" value="HLH, helix-loop-helix DNA-binding domain"/>
    <property type="match status" value="1"/>
</dbReference>
<feature type="region of interest" description="Disordered" evidence="7">
    <location>
        <begin position="317"/>
        <end position="336"/>
    </location>
</feature>
<dbReference type="Proteomes" id="UP000189703">
    <property type="component" value="Unplaced"/>
</dbReference>
<dbReference type="Gene3D" id="4.10.280.10">
    <property type="entry name" value="Helix-loop-helix DNA-binding domain"/>
    <property type="match status" value="1"/>
</dbReference>
<keyword evidence="2" id="KW-0805">Transcription regulation</keyword>
<proteinExistence type="predicted"/>
<dbReference type="RefSeq" id="XP_010265786.1">
    <property type="nucleotide sequence ID" value="XM_010267484.2"/>
</dbReference>
<evidence type="ECO:0000256" key="1">
    <source>
        <dbReference type="ARBA" id="ARBA00004123"/>
    </source>
</evidence>
<dbReference type="OrthoDB" id="2019494at2759"/>
<evidence type="ECO:0000313" key="9">
    <source>
        <dbReference type="Proteomes" id="UP000189703"/>
    </source>
</evidence>
<dbReference type="InterPro" id="IPR011598">
    <property type="entry name" value="bHLH_dom"/>
</dbReference>
<dbReference type="FunFam" id="4.10.280.10:FF:000021">
    <property type="entry name" value="Transcription factor bHLH130 family"/>
    <property type="match status" value="1"/>
</dbReference>
<dbReference type="RefSeq" id="XP_010265789.1">
    <property type="nucleotide sequence ID" value="XM_010267487.2"/>
</dbReference>
<sequence>MMFGGSEALTKDMNLLFPSPFKNSEELQSKSREVMNSDLHLHHHHQQHARQSQQQQLGSGLMRLRSAPSSLLANFIDGSSGNVEDGCEDFLHPRSSSPEAESMFARFMSSGGSGSGGDSSLPDPREIGEKPSALSPSTGAINHRNSQLAPTEREGKVVPQHNGYSSLSHMMYQSQTQPPLPSHSSATTTTDVDSSYRVMNSMTMDHPTQVKTAGGNLIRHSSSPAGLFSHLTAENAKKAGYAVMRGMGNFHAGNGTNGEAASTTSRLKRQISFSSGNPDDGSFGSGNAGNRGYIQGFPVGSWEDSALVSENVTGLKRIRDTNGGNQNGEAGSRPPMLAHHFSLPKTSVEMAAMEKFLQFQDAVPCKIRAKRGCATHPRSIAERVRRTRISERMRKLQELVPNMDKQTNTADMLDLAVEYIKDLQKQVKTLNDNRANCTCSSKQKSYSNPTV</sequence>
<evidence type="ECO:0000256" key="3">
    <source>
        <dbReference type="ARBA" id="ARBA00023125"/>
    </source>
</evidence>
<keyword evidence="6" id="KW-0175">Coiled coil</keyword>
<comment type="subcellular location">
    <subcellularLocation>
        <location evidence="1">Nucleus</location>
    </subcellularLocation>
</comment>
<feature type="compositionally biased region" description="Polar residues" evidence="7">
    <location>
        <begin position="134"/>
        <end position="149"/>
    </location>
</feature>
<dbReference type="eggNOG" id="ENOG502R5PU">
    <property type="taxonomic scope" value="Eukaryota"/>
</dbReference>
<dbReference type="KEGG" id="nnu:104603455"/>
<evidence type="ECO:0000256" key="4">
    <source>
        <dbReference type="ARBA" id="ARBA00023163"/>
    </source>
</evidence>
<dbReference type="CDD" id="cd11393">
    <property type="entry name" value="bHLH_AtbHLH_like"/>
    <property type="match status" value="1"/>
</dbReference>
<dbReference type="RefSeq" id="XP_010265785.1">
    <property type="nucleotide sequence ID" value="XM_010267483.2"/>
</dbReference>
<dbReference type="GeneID" id="104603455"/>
<organism evidence="9 12">
    <name type="scientific">Nelumbo nucifera</name>
    <name type="common">Sacred lotus</name>
    <dbReference type="NCBI Taxonomy" id="4432"/>
    <lineage>
        <taxon>Eukaryota</taxon>
        <taxon>Viridiplantae</taxon>
        <taxon>Streptophyta</taxon>
        <taxon>Embryophyta</taxon>
        <taxon>Tracheophyta</taxon>
        <taxon>Spermatophyta</taxon>
        <taxon>Magnoliopsida</taxon>
        <taxon>Proteales</taxon>
        <taxon>Nelumbonaceae</taxon>
        <taxon>Nelumbo</taxon>
    </lineage>
</organism>
<evidence type="ECO:0000256" key="6">
    <source>
        <dbReference type="SAM" id="Coils"/>
    </source>
</evidence>
<keyword evidence="9" id="KW-1185">Reference proteome</keyword>
<evidence type="ECO:0000256" key="7">
    <source>
        <dbReference type="SAM" id="MobiDB-lite"/>
    </source>
</evidence>
<evidence type="ECO:0000259" key="8">
    <source>
        <dbReference type="PROSITE" id="PS50888"/>
    </source>
</evidence>
<dbReference type="SMART" id="SM00353">
    <property type="entry name" value="HLH"/>
    <property type="match status" value="1"/>
</dbReference>
<evidence type="ECO:0000313" key="12">
    <source>
        <dbReference type="RefSeq" id="XP_010265789.1"/>
    </source>
</evidence>
<dbReference type="GO" id="GO:0005634">
    <property type="term" value="C:nucleus"/>
    <property type="evidence" value="ECO:0000318"/>
    <property type="project" value="GO_Central"/>
</dbReference>
<dbReference type="InterPro" id="IPR045843">
    <property type="entry name" value="IND-like"/>
</dbReference>
<dbReference type="InterPro" id="IPR045239">
    <property type="entry name" value="bHLH95_bHLH"/>
</dbReference>
<reference evidence="10 11" key="1">
    <citation type="submission" date="2025-04" db="UniProtKB">
        <authorList>
            <consortium name="RefSeq"/>
        </authorList>
    </citation>
    <scope>IDENTIFICATION</scope>
</reference>
<feature type="domain" description="BHLH" evidence="8">
    <location>
        <begin position="373"/>
        <end position="423"/>
    </location>
</feature>
<dbReference type="PANTHER" id="PTHR16223">
    <property type="entry name" value="TRANSCRIPTION FACTOR BHLH83-RELATED"/>
    <property type="match status" value="1"/>
</dbReference>
<gene>
    <name evidence="10 11 12" type="primary">LOC104603455</name>
</gene>
<keyword evidence="4" id="KW-0804">Transcription</keyword>
<keyword evidence="5" id="KW-0539">Nucleus</keyword>